<reference evidence="2" key="1">
    <citation type="journal article" date="2011" name="PLoS Biol.">
        <title>Gene gain and loss during evolution of obligate parasitism in the white rust pathogen of Arabidopsis thaliana.</title>
        <authorList>
            <person name="Kemen E."/>
            <person name="Gardiner A."/>
            <person name="Schultz-Larsen T."/>
            <person name="Kemen A.C."/>
            <person name="Balmuth A.L."/>
            <person name="Robert-Seilaniantz A."/>
            <person name="Bailey K."/>
            <person name="Holub E."/>
            <person name="Studholme D.J."/>
            <person name="Maclean D."/>
            <person name="Jones J.D."/>
        </authorList>
    </citation>
    <scope>NUCLEOTIDE SEQUENCE</scope>
</reference>
<dbReference type="EMBL" id="FR824068">
    <property type="protein sequence ID" value="CCA16618.1"/>
    <property type="molecule type" value="Genomic_DNA"/>
</dbReference>
<gene>
    <name evidence="2" type="primary">AlNc14C23G2375</name>
    <name evidence="2" type="ORF">ALNC14_027610</name>
</gene>
<evidence type="ECO:0000313" key="2">
    <source>
        <dbReference type="EMBL" id="CCA16618.1"/>
    </source>
</evidence>
<reference evidence="2" key="2">
    <citation type="submission" date="2011-02" db="EMBL/GenBank/DDBJ databases">
        <authorList>
            <person name="MacLean D."/>
        </authorList>
    </citation>
    <scope>NUCLEOTIDE SEQUENCE</scope>
</reference>
<feature type="compositionally biased region" description="Basic and acidic residues" evidence="1">
    <location>
        <begin position="243"/>
        <end position="253"/>
    </location>
</feature>
<name>F0W676_9STRA</name>
<proteinExistence type="predicted"/>
<evidence type="ECO:0000256" key="1">
    <source>
        <dbReference type="SAM" id="MobiDB-lite"/>
    </source>
</evidence>
<protein>
    <submittedName>
        <fullName evidence="2">AlNc14C23G2375 protein</fullName>
    </submittedName>
</protein>
<dbReference type="AlphaFoldDB" id="F0W676"/>
<organism evidence="2">
    <name type="scientific">Albugo laibachii Nc14</name>
    <dbReference type="NCBI Taxonomy" id="890382"/>
    <lineage>
        <taxon>Eukaryota</taxon>
        <taxon>Sar</taxon>
        <taxon>Stramenopiles</taxon>
        <taxon>Oomycota</taxon>
        <taxon>Peronosporomycetes</taxon>
        <taxon>Albuginales</taxon>
        <taxon>Albuginaceae</taxon>
        <taxon>Albugo</taxon>
    </lineage>
</organism>
<accession>F0W676</accession>
<feature type="region of interest" description="Disordered" evidence="1">
    <location>
        <begin position="241"/>
        <end position="262"/>
    </location>
</feature>
<sequence length="377" mass="43304">MPNESVSDAVADLIHVAKHLQDSVFKKPKKDYGCNLRTTPVSTSHLDTSNPLECDIVQQASKEDVPWIRTLSQKTHSQNNEEREVSDRILRRYQSLRSIIAKLREKWRKLAAEAASINDDVEKKLEEQESDWEKKMKMKGEQIERLKAILAESPCVSPSASLDENQLDEEIKALQEANLRRQSELWDLEATIKSVKTDRQCKRKRENLEALLASSPSMQAHEDVRKLCVELKTMLTRKKHHERRIERSEEVSRKPVGNTASTKISDSCSELTVVRTGLEKKTKILENLKCRLRSIIESHWDMLDESSIKSCILNSLYLHSGQISMDKLKENTRKAMNSRNRPCNPEEITRALYSLVAHDIIQIDRSRGEGLVTLLLM</sequence>
<dbReference type="HOGENOM" id="CLU_734495_0_0_1"/>